<reference evidence="2" key="1">
    <citation type="journal article" date="2019" name="Int. J. Syst. Evol. Microbiol.">
        <title>The Global Catalogue of Microorganisms (GCM) 10K type strain sequencing project: providing services to taxonomists for standard genome sequencing and annotation.</title>
        <authorList>
            <consortium name="The Broad Institute Genomics Platform"/>
            <consortium name="The Broad Institute Genome Sequencing Center for Infectious Disease"/>
            <person name="Wu L."/>
            <person name="Ma J."/>
        </authorList>
    </citation>
    <scope>NUCLEOTIDE SEQUENCE [LARGE SCALE GENOMIC DNA]</scope>
    <source>
        <strain evidence="2">JCM 17804</strain>
    </source>
</reference>
<dbReference type="SUPFAM" id="SSF48452">
    <property type="entry name" value="TPR-like"/>
    <property type="match status" value="1"/>
</dbReference>
<dbReference type="Gene3D" id="1.25.40.10">
    <property type="entry name" value="Tetratricopeptide repeat domain"/>
    <property type="match status" value="1"/>
</dbReference>
<proteinExistence type="predicted"/>
<evidence type="ECO:0000313" key="2">
    <source>
        <dbReference type="Proteomes" id="UP001500975"/>
    </source>
</evidence>
<dbReference type="EMBL" id="BAABGJ010000016">
    <property type="protein sequence ID" value="GAA4340337.1"/>
    <property type="molecule type" value="Genomic_DNA"/>
</dbReference>
<evidence type="ECO:0000313" key="1">
    <source>
        <dbReference type="EMBL" id="GAA4340337.1"/>
    </source>
</evidence>
<dbReference type="Gene3D" id="1.20.58.320">
    <property type="entry name" value="TPR-like"/>
    <property type="match status" value="1"/>
</dbReference>
<dbReference type="InterPro" id="IPR010323">
    <property type="entry name" value="DUF924"/>
</dbReference>
<sequence length="188" mass="20769">MIRRMTHAAPLPSAHEVAAFWRNAGPERWFSKNEAFDAEFKSRFEAAHHAAATGALDGWASDAEGALALLVLLDQFPRNAWRGSAHMFATDGKARAVARAAIAAGLDRQCDAALRSFFYLPFMHSESLEDQERSVELNAALDANTQRYAVLHRDIIARFGRFPHRNPMLGRETTPEEQAFLDGGGFAG</sequence>
<dbReference type="Proteomes" id="UP001500975">
    <property type="component" value="Unassembled WGS sequence"/>
</dbReference>
<organism evidence="1 2">
    <name type="scientific">Variovorax defluvii</name>
    <dbReference type="NCBI Taxonomy" id="913761"/>
    <lineage>
        <taxon>Bacteria</taxon>
        <taxon>Pseudomonadati</taxon>
        <taxon>Pseudomonadota</taxon>
        <taxon>Betaproteobacteria</taxon>
        <taxon>Burkholderiales</taxon>
        <taxon>Comamonadaceae</taxon>
        <taxon>Variovorax</taxon>
    </lineage>
</organism>
<name>A0ABP8HK40_9BURK</name>
<comment type="caution">
    <text evidence="1">The sequence shown here is derived from an EMBL/GenBank/DDBJ whole genome shotgun (WGS) entry which is preliminary data.</text>
</comment>
<gene>
    <name evidence="1" type="ORF">GCM10023165_20250</name>
</gene>
<dbReference type="Pfam" id="PF06041">
    <property type="entry name" value="DUF924"/>
    <property type="match status" value="1"/>
</dbReference>
<protein>
    <submittedName>
        <fullName evidence="1">DUF924 family protein</fullName>
    </submittedName>
</protein>
<accession>A0ABP8HK40</accession>
<dbReference type="InterPro" id="IPR011990">
    <property type="entry name" value="TPR-like_helical_dom_sf"/>
</dbReference>
<keyword evidence="2" id="KW-1185">Reference proteome</keyword>